<dbReference type="AlphaFoldDB" id="A0A1H3SM80"/>
<evidence type="ECO:0000259" key="1">
    <source>
        <dbReference type="Pfam" id="PF16170"/>
    </source>
</evidence>
<organism evidence="2 3">
    <name type="scientific">Amycolatopsis xylanica</name>
    <dbReference type="NCBI Taxonomy" id="589385"/>
    <lineage>
        <taxon>Bacteria</taxon>
        <taxon>Bacillati</taxon>
        <taxon>Actinomycetota</taxon>
        <taxon>Actinomycetes</taxon>
        <taxon>Pseudonocardiales</taxon>
        <taxon>Pseudonocardiaceae</taxon>
        <taxon>Amycolatopsis</taxon>
    </lineage>
</organism>
<keyword evidence="3" id="KW-1185">Reference proteome</keyword>
<dbReference type="Proteomes" id="UP000199515">
    <property type="component" value="Unassembled WGS sequence"/>
</dbReference>
<accession>A0A1H3SM80</accession>
<reference evidence="2 3" key="1">
    <citation type="submission" date="2016-10" db="EMBL/GenBank/DDBJ databases">
        <authorList>
            <person name="de Groot N.N."/>
        </authorList>
    </citation>
    <scope>NUCLEOTIDE SEQUENCE [LARGE SCALE GENOMIC DNA]</scope>
    <source>
        <strain evidence="2 3">CPCC 202699</strain>
    </source>
</reference>
<dbReference type="Pfam" id="PF16170">
    <property type="entry name" value="DUF4873"/>
    <property type="match status" value="1"/>
</dbReference>
<sequence>MSEHDEDGYSGAAVLVLDGAEYAVEVELRGHFQPIDGFYRWYGRIKADDRIAEIAGGKKKPAEIRIPEGSAFGEISDPDPWGRYRIMGTSTPPFHVPTSLAELEDA</sequence>
<evidence type="ECO:0000313" key="2">
    <source>
        <dbReference type="EMBL" id="SDZ38827.1"/>
    </source>
</evidence>
<dbReference type="OrthoDB" id="3683556at2"/>
<feature type="domain" description="DUF4873" evidence="1">
    <location>
        <begin position="6"/>
        <end position="96"/>
    </location>
</feature>
<protein>
    <recommendedName>
        <fullName evidence="1">DUF4873 domain-containing protein</fullName>
    </recommendedName>
</protein>
<dbReference type="InterPro" id="IPR032371">
    <property type="entry name" value="DUF4873"/>
</dbReference>
<dbReference type="EMBL" id="FNON01000014">
    <property type="protein sequence ID" value="SDZ38827.1"/>
    <property type="molecule type" value="Genomic_DNA"/>
</dbReference>
<evidence type="ECO:0000313" key="3">
    <source>
        <dbReference type="Proteomes" id="UP000199515"/>
    </source>
</evidence>
<proteinExistence type="predicted"/>
<gene>
    <name evidence="2" type="ORF">SAMN05421504_114112</name>
</gene>
<dbReference type="STRING" id="589385.SAMN05421504_114112"/>
<dbReference type="RefSeq" id="WP_091299396.1">
    <property type="nucleotide sequence ID" value="NZ_FNON01000014.1"/>
</dbReference>
<name>A0A1H3SM80_9PSEU</name>